<feature type="transmembrane region" description="Helical" evidence="1">
    <location>
        <begin position="12"/>
        <end position="34"/>
    </location>
</feature>
<feature type="transmembrane region" description="Helical" evidence="1">
    <location>
        <begin position="161"/>
        <end position="184"/>
    </location>
</feature>
<dbReference type="EMBL" id="JARKIB010000014">
    <property type="protein sequence ID" value="KAJ7772234.1"/>
    <property type="molecule type" value="Genomic_DNA"/>
</dbReference>
<gene>
    <name evidence="2" type="ORF">B0H16DRAFT_1512743</name>
</gene>
<protein>
    <submittedName>
        <fullName evidence="2">Uncharacterized protein</fullName>
    </submittedName>
</protein>
<name>A0AAD7NRU1_9AGAR</name>
<evidence type="ECO:0000256" key="1">
    <source>
        <dbReference type="SAM" id="Phobius"/>
    </source>
</evidence>
<reference evidence="2" key="1">
    <citation type="submission" date="2023-03" db="EMBL/GenBank/DDBJ databases">
        <title>Massive genome expansion in bonnet fungi (Mycena s.s.) driven by repeated elements and novel gene families across ecological guilds.</title>
        <authorList>
            <consortium name="Lawrence Berkeley National Laboratory"/>
            <person name="Harder C.B."/>
            <person name="Miyauchi S."/>
            <person name="Viragh M."/>
            <person name="Kuo A."/>
            <person name="Thoen E."/>
            <person name="Andreopoulos B."/>
            <person name="Lu D."/>
            <person name="Skrede I."/>
            <person name="Drula E."/>
            <person name="Henrissat B."/>
            <person name="Morin E."/>
            <person name="Kohler A."/>
            <person name="Barry K."/>
            <person name="LaButti K."/>
            <person name="Morin E."/>
            <person name="Salamov A."/>
            <person name="Lipzen A."/>
            <person name="Mereny Z."/>
            <person name="Hegedus B."/>
            <person name="Baldrian P."/>
            <person name="Stursova M."/>
            <person name="Weitz H."/>
            <person name="Taylor A."/>
            <person name="Grigoriev I.V."/>
            <person name="Nagy L.G."/>
            <person name="Martin F."/>
            <person name="Kauserud H."/>
        </authorList>
    </citation>
    <scope>NUCLEOTIDE SEQUENCE</scope>
    <source>
        <strain evidence="2">CBHHK182m</strain>
    </source>
</reference>
<sequence>MSESPPWVNLAGLAVGGPLYGIYFSLHVASTVLVLRRSEGPRAVPLYRSVIFVLGWLLFMSVTANWAVTVWHNVAGFIVFKSGTAAPEFFNDSSQITSLVQNIFVAISIVLGDTMIIYRLWIVWFRNKYVVILPTLSLIGLFITTVLSVQTASHVNNLAEIVGLTPTLVFTLFTNVYSTAFIAYKLWTIIKESSSVGGNQLLNFLSISVESAALYSAWGIFYIVTHQINSDVQIVALMPVPAVAGIANALIQTWSGLGKAIQTRLGSSSRTISATEVRFRTATDTEAGSRTDAVELKPTTSSNGF</sequence>
<evidence type="ECO:0000313" key="2">
    <source>
        <dbReference type="EMBL" id="KAJ7772234.1"/>
    </source>
</evidence>
<proteinExistence type="predicted"/>
<organism evidence="2 3">
    <name type="scientific">Mycena metata</name>
    <dbReference type="NCBI Taxonomy" id="1033252"/>
    <lineage>
        <taxon>Eukaryota</taxon>
        <taxon>Fungi</taxon>
        <taxon>Dikarya</taxon>
        <taxon>Basidiomycota</taxon>
        <taxon>Agaricomycotina</taxon>
        <taxon>Agaricomycetes</taxon>
        <taxon>Agaricomycetidae</taxon>
        <taxon>Agaricales</taxon>
        <taxon>Marasmiineae</taxon>
        <taxon>Mycenaceae</taxon>
        <taxon>Mycena</taxon>
    </lineage>
</organism>
<comment type="caution">
    <text evidence="2">The sequence shown here is derived from an EMBL/GenBank/DDBJ whole genome shotgun (WGS) entry which is preliminary data.</text>
</comment>
<feature type="transmembrane region" description="Helical" evidence="1">
    <location>
        <begin position="99"/>
        <end position="122"/>
    </location>
</feature>
<keyword evidence="1" id="KW-0472">Membrane</keyword>
<keyword evidence="1" id="KW-1133">Transmembrane helix</keyword>
<dbReference type="Proteomes" id="UP001215598">
    <property type="component" value="Unassembled WGS sequence"/>
</dbReference>
<feature type="transmembrane region" description="Helical" evidence="1">
    <location>
        <begin position="46"/>
        <end position="68"/>
    </location>
</feature>
<feature type="transmembrane region" description="Helical" evidence="1">
    <location>
        <begin position="204"/>
        <end position="224"/>
    </location>
</feature>
<feature type="transmembrane region" description="Helical" evidence="1">
    <location>
        <begin position="236"/>
        <end position="257"/>
    </location>
</feature>
<feature type="transmembrane region" description="Helical" evidence="1">
    <location>
        <begin position="129"/>
        <end position="149"/>
    </location>
</feature>
<keyword evidence="3" id="KW-1185">Reference proteome</keyword>
<evidence type="ECO:0000313" key="3">
    <source>
        <dbReference type="Proteomes" id="UP001215598"/>
    </source>
</evidence>
<accession>A0AAD7NRU1</accession>
<dbReference type="AlphaFoldDB" id="A0AAD7NRU1"/>
<keyword evidence="1" id="KW-0812">Transmembrane</keyword>